<dbReference type="SUPFAM" id="SSF46458">
    <property type="entry name" value="Globin-like"/>
    <property type="match status" value="1"/>
</dbReference>
<dbReference type="Pfam" id="PF00042">
    <property type="entry name" value="Globin"/>
    <property type="match status" value="1"/>
</dbReference>
<dbReference type="Proteomes" id="UP001240984">
    <property type="component" value="Unassembled WGS sequence"/>
</dbReference>
<dbReference type="PANTHER" id="PTHR47354:SF5">
    <property type="entry name" value="PROTEIN RFBI"/>
    <property type="match status" value="1"/>
</dbReference>
<dbReference type="InterPro" id="IPR009050">
    <property type="entry name" value="Globin-like_sf"/>
</dbReference>
<evidence type="ECO:0000313" key="4">
    <source>
        <dbReference type="EMBL" id="MDP9792228.1"/>
    </source>
</evidence>
<keyword evidence="5" id="KW-1185">Reference proteome</keyword>
<dbReference type="EMBL" id="JAUSRA010000001">
    <property type="protein sequence ID" value="MDP9792228.1"/>
    <property type="molecule type" value="Genomic_DNA"/>
</dbReference>
<dbReference type="InterPro" id="IPR012292">
    <property type="entry name" value="Globin/Proto"/>
</dbReference>
<comment type="cofactor">
    <cofactor evidence="1">
        <name>FAD</name>
        <dbReference type="ChEBI" id="CHEBI:57692"/>
    </cofactor>
</comment>
<protein>
    <submittedName>
        <fullName evidence="4">NAD(P)H-flavin reductase/hemoglobin-like flavoprotein</fullName>
    </submittedName>
</protein>
<dbReference type="InterPro" id="IPR017938">
    <property type="entry name" value="Riboflavin_synthase-like_b-brl"/>
</dbReference>
<dbReference type="SUPFAM" id="SSF63380">
    <property type="entry name" value="Riboflavin synthase domain-like"/>
    <property type="match status" value="1"/>
</dbReference>
<feature type="compositionally biased region" description="Pro residues" evidence="2">
    <location>
        <begin position="120"/>
        <end position="132"/>
    </location>
</feature>
<feature type="compositionally biased region" description="Pro residues" evidence="2">
    <location>
        <begin position="37"/>
        <end position="48"/>
    </location>
</feature>
<dbReference type="Gene3D" id="1.10.490.10">
    <property type="entry name" value="Globins"/>
    <property type="match status" value="1"/>
</dbReference>
<evidence type="ECO:0000313" key="5">
    <source>
        <dbReference type="Proteomes" id="UP001240984"/>
    </source>
</evidence>
<dbReference type="PROSITE" id="PS01033">
    <property type="entry name" value="GLOBIN"/>
    <property type="match status" value="1"/>
</dbReference>
<feature type="compositionally biased region" description="Low complexity" evidence="2">
    <location>
        <begin position="61"/>
        <end position="75"/>
    </location>
</feature>
<organism evidence="4 5">
    <name type="scientific">Catenuloplanes nepalensis</name>
    <dbReference type="NCBI Taxonomy" id="587533"/>
    <lineage>
        <taxon>Bacteria</taxon>
        <taxon>Bacillati</taxon>
        <taxon>Actinomycetota</taxon>
        <taxon>Actinomycetes</taxon>
        <taxon>Micromonosporales</taxon>
        <taxon>Micromonosporaceae</taxon>
        <taxon>Catenuloplanes</taxon>
    </lineage>
</organism>
<evidence type="ECO:0000256" key="2">
    <source>
        <dbReference type="SAM" id="MobiDB-lite"/>
    </source>
</evidence>
<dbReference type="InterPro" id="IPR050415">
    <property type="entry name" value="MRET"/>
</dbReference>
<feature type="region of interest" description="Disordered" evidence="2">
    <location>
        <begin position="30"/>
        <end position="137"/>
    </location>
</feature>
<dbReference type="CDD" id="cd19753">
    <property type="entry name" value="Mb-like_oxidoreductase"/>
    <property type="match status" value="1"/>
</dbReference>
<dbReference type="PRINTS" id="PR00410">
    <property type="entry name" value="PHEHYDRXLASE"/>
</dbReference>
<dbReference type="SUPFAM" id="SSF52343">
    <property type="entry name" value="Ferredoxin reductase-like, C-terminal NADP-linked domain"/>
    <property type="match status" value="1"/>
</dbReference>
<dbReference type="InterPro" id="IPR039261">
    <property type="entry name" value="FNR_nucleotide-bd"/>
</dbReference>
<accession>A0ABT9MLR9</accession>
<dbReference type="RefSeq" id="WP_306827131.1">
    <property type="nucleotide sequence ID" value="NZ_JAUSRA010000001.1"/>
</dbReference>
<dbReference type="PANTHER" id="PTHR47354">
    <property type="entry name" value="NADH OXIDOREDUCTASE HCR"/>
    <property type="match status" value="1"/>
</dbReference>
<name>A0ABT9MLR9_9ACTN</name>
<dbReference type="Gene3D" id="3.40.50.80">
    <property type="entry name" value="Nucleotide-binding domain of ferredoxin-NADP reductase (FNR) module"/>
    <property type="match status" value="1"/>
</dbReference>
<evidence type="ECO:0000259" key="3">
    <source>
        <dbReference type="PROSITE" id="PS01033"/>
    </source>
</evidence>
<dbReference type="InterPro" id="IPR000971">
    <property type="entry name" value="Globin"/>
</dbReference>
<feature type="domain" description="Globin" evidence="3">
    <location>
        <begin position="222"/>
        <end position="362"/>
    </location>
</feature>
<proteinExistence type="predicted"/>
<gene>
    <name evidence="4" type="ORF">J2S43_000740</name>
</gene>
<feature type="compositionally biased region" description="Low complexity" evidence="2">
    <location>
        <begin position="104"/>
        <end position="119"/>
    </location>
</feature>
<comment type="caution">
    <text evidence="4">The sequence shown here is derived from an EMBL/GenBank/DDBJ whole genome shotgun (WGS) entry which is preliminary data.</text>
</comment>
<reference evidence="4 5" key="1">
    <citation type="submission" date="2023-07" db="EMBL/GenBank/DDBJ databases">
        <title>Sequencing the genomes of 1000 actinobacteria strains.</title>
        <authorList>
            <person name="Klenk H.-P."/>
        </authorList>
    </citation>
    <scope>NUCLEOTIDE SEQUENCE [LARGE SCALE GENOMIC DNA]</scope>
    <source>
        <strain evidence="4 5">DSM 44710</strain>
    </source>
</reference>
<sequence length="587" mass="61663">MTSVGGAGHRDLRALLHALRVGKVVEQLPNAHSNVSPPAPATHTPPQPAAQTWVPMGGGAAQQAAQQTAVQQAGTPQSALPRGTVPPRNAAPQGRYPTGGTGTGPLPTGAPGAGALPSGPAVPFPPGPPSAPIPGTAAPALPGAPPGIPGTAPPVIPGTTVPAPYIPGPPTNAPACVFPAPTRTHAGSPPYVPAGGVPAWEAVVPIRGGPNRPAARGALVDGFRPGEESALHALQTRLRESLRLLGDLDEAVRLLDEHLFTARPELRPLFPPSAEVHRQQLRDALGWLVDNLDDPQVLAAGCGQLGPVLREFGVQRAHIDAFGMAMLDAMRAGMAGAWRPEHDAAWRSTWKLAAQWLEQGEEDAGYAPLTWLGTVVARQDWRDDLSILWIRTYLPYPHRAGQRAVLEADGATGAYPIGNPPTPDHTIEVHVEARATDYTGLALLREAEPGERVRLHPAVEHLPVDRASGRDLLLIAEGTGAATMKALLTEVAWRRQHRAVRVFVGVRTVAELYDLEPLRAIAAECLDAQVQVVVTAGPQGRFLGGSLAHVVAGAADWSDWDVYVDGPPTLITTLSGAFERLYSPTRG</sequence>
<evidence type="ECO:0000256" key="1">
    <source>
        <dbReference type="ARBA" id="ARBA00001974"/>
    </source>
</evidence>